<evidence type="ECO:0000313" key="3">
    <source>
        <dbReference type="Proteomes" id="UP000024635"/>
    </source>
</evidence>
<keyword evidence="1" id="KW-1133">Transmembrane helix</keyword>
<dbReference type="AlphaFoldDB" id="A0A016WXL1"/>
<name>A0A016WXL1_9BILA</name>
<evidence type="ECO:0000256" key="1">
    <source>
        <dbReference type="SAM" id="Phobius"/>
    </source>
</evidence>
<keyword evidence="1" id="KW-0472">Membrane</keyword>
<protein>
    <submittedName>
        <fullName evidence="2">Uncharacterized protein</fullName>
    </submittedName>
</protein>
<feature type="transmembrane region" description="Helical" evidence="1">
    <location>
        <begin position="85"/>
        <end position="111"/>
    </location>
</feature>
<gene>
    <name evidence="2" type="primary">Acey_s0481.g2254</name>
    <name evidence="2" type="ORF">Y032_0481g2254</name>
</gene>
<comment type="caution">
    <text evidence="2">The sequence shown here is derived from an EMBL/GenBank/DDBJ whole genome shotgun (WGS) entry which is preliminary data.</text>
</comment>
<keyword evidence="1" id="KW-0812">Transmembrane</keyword>
<dbReference type="Proteomes" id="UP000024635">
    <property type="component" value="Unassembled WGS sequence"/>
</dbReference>
<keyword evidence="3" id="KW-1185">Reference proteome</keyword>
<proteinExistence type="predicted"/>
<organism evidence="2 3">
    <name type="scientific">Ancylostoma ceylanicum</name>
    <dbReference type="NCBI Taxonomy" id="53326"/>
    <lineage>
        <taxon>Eukaryota</taxon>
        <taxon>Metazoa</taxon>
        <taxon>Ecdysozoa</taxon>
        <taxon>Nematoda</taxon>
        <taxon>Chromadorea</taxon>
        <taxon>Rhabditida</taxon>
        <taxon>Rhabditina</taxon>
        <taxon>Rhabditomorpha</taxon>
        <taxon>Strongyloidea</taxon>
        <taxon>Ancylostomatidae</taxon>
        <taxon>Ancylostomatinae</taxon>
        <taxon>Ancylostoma</taxon>
    </lineage>
</organism>
<evidence type="ECO:0000313" key="2">
    <source>
        <dbReference type="EMBL" id="EYC43768.1"/>
    </source>
</evidence>
<sequence>MGACGAGLIGSLRTHTVDGSIAPVANQAIHPSGVGKLQYNSSFYMFVDPSRPADSISSGGNGGSGGAILHPDYTGELPAKDRLFWLWYALNMVLVVVCLALNALLSTVLIVERQRNFKAHTATLPPLHELALVMRDDISDMAAKEQH</sequence>
<dbReference type="EMBL" id="JARK01000081">
    <property type="protein sequence ID" value="EYC43768.1"/>
    <property type="molecule type" value="Genomic_DNA"/>
</dbReference>
<accession>A0A016WXL1</accession>
<reference evidence="3" key="1">
    <citation type="journal article" date="2015" name="Nat. Genet.">
        <title>The genome and transcriptome of the zoonotic hookworm Ancylostoma ceylanicum identify infection-specific gene families.</title>
        <authorList>
            <person name="Schwarz E.M."/>
            <person name="Hu Y."/>
            <person name="Antoshechkin I."/>
            <person name="Miller M.M."/>
            <person name="Sternberg P.W."/>
            <person name="Aroian R.V."/>
        </authorList>
    </citation>
    <scope>NUCLEOTIDE SEQUENCE</scope>
    <source>
        <strain evidence="3">HY135</strain>
    </source>
</reference>